<comment type="caution">
    <text evidence="1">The sequence shown here is derived from an EMBL/GenBank/DDBJ whole genome shotgun (WGS) entry which is preliminary data.</text>
</comment>
<dbReference type="Proteomes" id="UP000658258">
    <property type="component" value="Unassembled WGS sequence"/>
</dbReference>
<accession>A0ABQ3I6G9</accession>
<dbReference type="PIRSF" id="PIRSF028188">
    <property type="entry name" value="Amdntrnsf_FN0238"/>
    <property type="match status" value="1"/>
</dbReference>
<gene>
    <name evidence="1" type="ORF">GCM10011340_16130</name>
</gene>
<name>A0ABQ3I6G9_9BACT</name>
<dbReference type="PANTHER" id="PTHR43224:SF1">
    <property type="entry name" value="AMIDINOTRANSFERASE"/>
    <property type="match status" value="1"/>
</dbReference>
<reference evidence="2" key="1">
    <citation type="journal article" date="2019" name="Int. J. Syst. Evol. Microbiol.">
        <title>The Global Catalogue of Microorganisms (GCM) 10K type strain sequencing project: providing services to taxonomists for standard genome sequencing and annotation.</title>
        <authorList>
            <consortium name="The Broad Institute Genomics Platform"/>
            <consortium name="The Broad Institute Genome Sequencing Center for Infectious Disease"/>
            <person name="Wu L."/>
            <person name="Ma J."/>
        </authorList>
    </citation>
    <scope>NUCLEOTIDE SEQUENCE [LARGE SCALE GENOMIC DNA]</scope>
    <source>
        <strain evidence="2">CGMCC 1.15111</strain>
    </source>
</reference>
<dbReference type="Pfam" id="PF19420">
    <property type="entry name" value="DDAH_eukar"/>
    <property type="match status" value="1"/>
</dbReference>
<dbReference type="EMBL" id="BNAG01000002">
    <property type="protein sequence ID" value="GHE61808.1"/>
    <property type="molecule type" value="Genomic_DNA"/>
</dbReference>
<keyword evidence="2" id="KW-1185">Reference proteome</keyword>
<dbReference type="InterPro" id="IPR014541">
    <property type="entry name" value="Amdntrnsf_FN0238"/>
</dbReference>
<protein>
    <recommendedName>
        <fullName evidence="3">Amidinotransferase</fullName>
    </recommendedName>
</protein>
<dbReference type="SUPFAM" id="SSF55909">
    <property type="entry name" value="Pentein"/>
    <property type="match status" value="1"/>
</dbReference>
<evidence type="ECO:0000313" key="1">
    <source>
        <dbReference type="EMBL" id="GHE61808.1"/>
    </source>
</evidence>
<organism evidence="1 2">
    <name type="scientific">Roseivirga thermotolerans</name>
    <dbReference type="NCBI Taxonomy" id="1758176"/>
    <lineage>
        <taxon>Bacteria</taxon>
        <taxon>Pseudomonadati</taxon>
        <taxon>Bacteroidota</taxon>
        <taxon>Cytophagia</taxon>
        <taxon>Cytophagales</taxon>
        <taxon>Roseivirgaceae</taxon>
        <taxon>Roseivirga</taxon>
    </lineage>
</organism>
<sequence length="302" mass="33889">MKQAAAKIMMVRPAHFGYDPSTAETNSFQQTEGAEQQYAIQRQAVEEFNGAVATLRATGIDVVVIDDTDEPKKPNAVFPNNWVSFHDGRVILYPMLAENRRWERRMDLLDELAEAGVPVKEVIDISKYEAEDKFLESTGSVVIDYENDLAYACLSSRTHKDVLNKLCELNGYEPVLFESFNKEGVPVYHTNVVMCIASKYAVICAESIREDQRFDVLQTLKTTGHEVVEITMDQMYGFAGNMLEVENQQGESVLVMSQTAYDSLTEAQIQCLSAHSKIQTVQIPTIEKFGGGSVRCMMCRVL</sequence>
<dbReference type="PANTHER" id="PTHR43224">
    <property type="entry name" value="AMIDINOTRANSFERASE"/>
    <property type="match status" value="1"/>
</dbReference>
<evidence type="ECO:0008006" key="3">
    <source>
        <dbReference type="Google" id="ProtNLM"/>
    </source>
</evidence>
<dbReference type="RefSeq" id="WP_229838584.1">
    <property type="nucleotide sequence ID" value="NZ_BNAG01000002.1"/>
</dbReference>
<dbReference type="NCBIfam" id="NF046062">
    <property type="entry name" value="citrull_CtlX"/>
    <property type="match status" value="1"/>
</dbReference>
<proteinExistence type="predicted"/>
<dbReference type="Gene3D" id="3.75.10.10">
    <property type="entry name" value="L-arginine/glycine Amidinotransferase, Chain A"/>
    <property type="match status" value="1"/>
</dbReference>
<evidence type="ECO:0000313" key="2">
    <source>
        <dbReference type="Proteomes" id="UP000658258"/>
    </source>
</evidence>